<gene>
    <name evidence="2" type="ORF">K432DRAFT_440852</name>
</gene>
<dbReference type="EMBL" id="KV744861">
    <property type="protein sequence ID" value="OCK83433.1"/>
    <property type="molecule type" value="Genomic_DNA"/>
</dbReference>
<dbReference type="SUPFAM" id="SSF54001">
    <property type="entry name" value="Cysteine proteinases"/>
    <property type="match status" value="2"/>
</dbReference>
<feature type="region of interest" description="Disordered" evidence="1">
    <location>
        <begin position="791"/>
        <end position="810"/>
    </location>
</feature>
<feature type="compositionally biased region" description="Basic and acidic residues" evidence="1">
    <location>
        <begin position="1"/>
        <end position="12"/>
    </location>
</feature>
<dbReference type="OrthoDB" id="3825435at2759"/>
<protein>
    <recommendedName>
        <fullName evidence="4">Ubiquitin-like protease family profile domain-containing protein</fullName>
    </recommendedName>
</protein>
<sequence length="1208" mass="137768">MGIELRSKRVLPDGEDDQPSKKPRKEKNTGKNAQDASIRDPKSFRAPKKQKRGGRTEKGLGKNGKTQKDKRRDDVKPLHPDDDAKSPPHNDDAERSSPPKRARKSPEAESVTTQWDLSPITDLKYTSLLQNARVITPEPSPIPSPLVGARDIGNAIRCLERYGSINSVRRLFARVRRAKRDRAIPNGFRRMQEDVAWMYWLGDAGTNDCNIKSLAGGELNSNQAIQVKFPENRLSDDQIPEYAKRIRAQLQGQPSLELYRLGSASVDADERWGFFLNVPGGAVVRVNDVDYENPSDGGILIIGPLDGFIVIEFFDQPIFLWRRYRDRRYFPAKFEPRKELLFQVPSLIISSQALQVKDLDQRRRSTSRRPSTPRSRPSKTAPTVAPVGTSAGRRSGEGQGAPEGPISPKRPKGTPRGSPKTAQARPTVNSAEVEATAQTPIIPKGSDPCLYFNQLLSELSKRSYVIRWESEVKRRIKNGEFPEFGAWLEDTHVMLAINSVVQAISRRSTTESGFRNISTKGSVRALRPESPVFLPWASNNHMVLIVIQMNEDRTIGIYVLDPKRWHHLLVDRIEIYKGVCEVIRRSKWYQLPSKKQPSFTDPPHAIWVEAAQQPEGWICAFYVIFQAWALAMGLMPNPGFVTQAGSEFLNHSWRLYILAIGGYLDYRIIFAFFRCYNFVLDSGTVPEDRRFQRTERQTSKDQNNDSIKKVISDEDAGLFDANNFQVNRSHNIAFDDGQRHDSDFIEDSWTQDIRNRMVPKLFKWGRLNYNQEGSAIQEDFYNAREEIEGIAKDHSRKPSKSTVSSLSTEADDYNRFPSTEEMRKRLPDDESVGRIKSRRQIKAMCMSKYTDLSPKNNLDLNEIEENACEWFEKSFPNPKKKFTDLINVSTAKTHEIDREGTEYLWNDDILLSIASVIEPIMEHQDNVHQNPVSGFSLTNSTALSMAIEFPDYPAERVARPRRPFFMPWVVSGAKKALIRKQAEEAAGKKFKPRREDELGHIMLIVIQEEDGHDRSTMHFLDSCPEYLEDSYGEIYLQARSVAQRMGWNYHRGTINLPNSVQIVDVAIQRNNWACGLHTIFNAWVCAMGLRVNANATFTNTFYETSRWVVNCALAGLINWKTIFAFFRCWNYIEGSINDVPQDRRFEFTRRQMGQDALYERIQEYVFNDTILETTPTHLAPLEFSNNVPFAAWSAADVSGDGDDTGDAE</sequence>
<reference evidence="2 3" key="1">
    <citation type="journal article" date="2016" name="Nat. Commun.">
        <title>Ectomycorrhizal ecology is imprinted in the genome of the dominant symbiotic fungus Cenococcum geophilum.</title>
        <authorList>
            <consortium name="DOE Joint Genome Institute"/>
            <person name="Peter M."/>
            <person name="Kohler A."/>
            <person name="Ohm R.A."/>
            <person name="Kuo A."/>
            <person name="Krutzmann J."/>
            <person name="Morin E."/>
            <person name="Arend M."/>
            <person name="Barry K.W."/>
            <person name="Binder M."/>
            <person name="Choi C."/>
            <person name="Clum A."/>
            <person name="Copeland A."/>
            <person name="Grisel N."/>
            <person name="Haridas S."/>
            <person name="Kipfer T."/>
            <person name="LaButti K."/>
            <person name="Lindquist E."/>
            <person name="Lipzen A."/>
            <person name="Maire R."/>
            <person name="Meier B."/>
            <person name="Mihaltcheva S."/>
            <person name="Molinier V."/>
            <person name="Murat C."/>
            <person name="Poggeler S."/>
            <person name="Quandt C.A."/>
            <person name="Sperisen C."/>
            <person name="Tritt A."/>
            <person name="Tisserant E."/>
            <person name="Crous P.W."/>
            <person name="Henrissat B."/>
            <person name="Nehls U."/>
            <person name="Egli S."/>
            <person name="Spatafora J.W."/>
            <person name="Grigoriev I.V."/>
            <person name="Martin F.M."/>
        </authorList>
    </citation>
    <scope>NUCLEOTIDE SEQUENCE [LARGE SCALE GENOMIC DNA]</scope>
    <source>
        <strain evidence="2 3">CBS 459.81</strain>
    </source>
</reference>
<evidence type="ECO:0000256" key="1">
    <source>
        <dbReference type="SAM" id="MobiDB-lite"/>
    </source>
</evidence>
<evidence type="ECO:0000313" key="2">
    <source>
        <dbReference type="EMBL" id="OCK83433.1"/>
    </source>
</evidence>
<keyword evidence="3" id="KW-1185">Reference proteome</keyword>
<feature type="compositionally biased region" description="Polar residues" evidence="1">
    <location>
        <begin position="420"/>
        <end position="430"/>
    </location>
</feature>
<feature type="compositionally biased region" description="Basic and acidic residues" evidence="1">
    <location>
        <begin position="54"/>
        <end position="97"/>
    </location>
</feature>
<proteinExistence type="predicted"/>
<dbReference type="Proteomes" id="UP000250266">
    <property type="component" value="Unassembled WGS sequence"/>
</dbReference>
<evidence type="ECO:0000313" key="3">
    <source>
        <dbReference type="Proteomes" id="UP000250266"/>
    </source>
</evidence>
<feature type="region of interest" description="Disordered" evidence="1">
    <location>
        <begin position="1"/>
        <end position="115"/>
    </location>
</feature>
<organism evidence="2 3">
    <name type="scientific">Lepidopterella palustris CBS 459.81</name>
    <dbReference type="NCBI Taxonomy" id="1314670"/>
    <lineage>
        <taxon>Eukaryota</taxon>
        <taxon>Fungi</taxon>
        <taxon>Dikarya</taxon>
        <taxon>Ascomycota</taxon>
        <taxon>Pezizomycotina</taxon>
        <taxon>Dothideomycetes</taxon>
        <taxon>Pleosporomycetidae</taxon>
        <taxon>Mytilinidiales</taxon>
        <taxon>Argynnaceae</taxon>
        <taxon>Lepidopterella</taxon>
    </lineage>
</organism>
<dbReference type="AlphaFoldDB" id="A0A8E2JI68"/>
<name>A0A8E2JI68_9PEZI</name>
<dbReference type="InterPro" id="IPR038765">
    <property type="entry name" value="Papain-like_cys_pep_sf"/>
</dbReference>
<feature type="region of interest" description="Disordered" evidence="1">
    <location>
        <begin position="358"/>
        <end position="434"/>
    </location>
</feature>
<evidence type="ECO:0008006" key="4">
    <source>
        <dbReference type="Google" id="ProtNLM"/>
    </source>
</evidence>
<accession>A0A8E2JI68</accession>